<dbReference type="EMBL" id="UGHS01000004">
    <property type="protein sequence ID" value="STO93396.1"/>
    <property type="molecule type" value="Genomic_DNA"/>
</dbReference>
<evidence type="ECO:0008006" key="4">
    <source>
        <dbReference type="Google" id="ProtNLM"/>
    </source>
</evidence>
<keyword evidence="3" id="KW-1185">Reference proteome</keyword>
<feature type="chain" id="PRO_5016796150" description="Lipoprotein" evidence="1">
    <location>
        <begin position="23"/>
        <end position="195"/>
    </location>
</feature>
<dbReference type="Proteomes" id="UP000255264">
    <property type="component" value="Unassembled WGS sequence"/>
</dbReference>
<accession>A0A377IYN9</accession>
<reference evidence="2 3" key="1">
    <citation type="submission" date="2018-06" db="EMBL/GenBank/DDBJ databases">
        <authorList>
            <consortium name="Pathogen Informatics"/>
            <person name="Doyle S."/>
        </authorList>
    </citation>
    <scope>NUCLEOTIDE SEQUENCE [LARGE SCALE GENOMIC DNA]</scope>
    <source>
        <strain evidence="2 3">NCTC13335</strain>
    </source>
</reference>
<evidence type="ECO:0000313" key="2">
    <source>
        <dbReference type="EMBL" id="STO93396.1"/>
    </source>
</evidence>
<dbReference type="PROSITE" id="PS51257">
    <property type="entry name" value="PROKAR_LIPOPROTEIN"/>
    <property type="match status" value="1"/>
</dbReference>
<dbReference type="OrthoDB" id="8610174at2"/>
<dbReference type="AlphaFoldDB" id="A0A377IYN9"/>
<dbReference type="RefSeq" id="WP_115003142.1">
    <property type="nucleotide sequence ID" value="NZ_JAHAHE010000007.1"/>
</dbReference>
<evidence type="ECO:0000256" key="1">
    <source>
        <dbReference type="SAM" id="SignalP"/>
    </source>
</evidence>
<organism evidence="2 3">
    <name type="scientific">Haemophilus pittmaniae</name>
    <dbReference type="NCBI Taxonomy" id="249188"/>
    <lineage>
        <taxon>Bacteria</taxon>
        <taxon>Pseudomonadati</taxon>
        <taxon>Pseudomonadota</taxon>
        <taxon>Gammaproteobacteria</taxon>
        <taxon>Pasteurellales</taxon>
        <taxon>Pasteurellaceae</taxon>
        <taxon>Haemophilus</taxon>
    </lineage>
</organism>
<name>A0A377IYN9_9PAST</name>
<feature type="signal peptide" evidence="1">
    <location>
        <begin position="1"/>
        <end position="22"/>
    </location>
</feature>
<keyword evidence="1" id="KW-0732">Signal</keyword>
<protein>
    <recommendedName>
        <fullName evidence="4">Lipoprotein</fullName>
    </recommendedName>
</protein>
<proteinExistence type="predicted"/>
<sequence>MKKNLFFLISAMIVLSGCSAKAVLVKNSVDYDPKTDARIRIYNSAAQKGTKIFKGKTCQDYSDNKVYANRFYNGLPRKTLKNTTIGIPLTATSIERLNRSSYNDVIYFSEEILTANTPVVINGNHFTTGYGPGYYESCQIVGEFTPEAGKDYELRYGETNNHCRLYIYELIPETSNEDSRIQAKYGKDMPYKKCN</sequence>
<evidence type="ECO:0000313" key="3">
    <source>
        <dbReference type="Proteomes" id="UP000255264"/>
    </source>
</evidence>
<gene>
    <name evidence="2" type="ORF">NCTC13335_01268</name>
</gene>